<evidence type="ECO:0000313" key="4">
    <source>
        <dbReference type="EMBL" id="THJ34026.1"/>
    </source>
</evidence>
<protein>
    <recommendedName>
        <fullName evidence="3">Phage tail collar domain-containing protein</fullName>
    </recommendedName>
</protein>
<feature type="region of interest" description="Disordered" evidence="1">
    <location>
        <begin position="130"/>
        <end position="150"/>
    </location>
</feature>
<dbReference type="AlphaFoldDB" id="A0A4S5BVT7"/>
<evidence type="ECO:0000256" key="1">
    <source>
        <dbReference type="SAM" id="MobiDB-lite"/>
    </source>
</evidence>
<dbReference type="OrthoDB" id="9810174at2"/>
<feature type="signal peptide" evidence="2">
    <location>
        <begin position="1"/>
        <end position="27"/>
    </location>
</feature>
<evidence type="ECO:0000259" key="3">
    <source>
        <dbReference type="Pfam" id="PF07484"/>
    </source>
</evidence>
<feature type="domain" description="Phage tail collar" evidence="3">
    <location>
        <begin position="34"/>
        <end position="90"/>
    </location>
</feature>
<feature type="compositionally biased region" description="Low complexity" evidence="1">
    <location>
        <begin position="130"/>
        <end position="146"/>
    </location>
</feature>
<dbReference type="InterPro" id="IPR037053">
    <property type="entry name" value="Phage_tail_collar_dom_sf"/>
</dbReference>
<dbReference type="InterPro" id="IPR011083">
    <property type="entry name" value="Phage_tail_collar_dom"/>
</dbReference>
<comment type="caution">
    <text evidence="4">The sequence shown here is derived from an EMBL/GenBank/DDBJ whole genome shotgun (WGS) entry which is preliminary data.</text>
</comment>
<gene>
    <name evidence="4" type="ORF">E8K88_08010</name>
</gene>
<dbReference type="Gene3D" id="3.90.1340.10">
    <property type="entry name" value="Phage tail collar domain"/>
    <property type="match status" value="1"/>
</dbReference>
<reference evidence="4 5" key="1">
    <citation type="submission" date="2019-04" db="EMBL/GenBank/DDBJ databases">
        <title>Lampropedia sp YIM MLB12 draf genome.</title>
        <authorList>
            <person name="Wang Y.-X."/>
        </authorList>
    </citation>
    <scope>NUCLEOTIDE SEQUENCE [LARGE SCALE GENOMIC DNA]</scope>
    <source>
        <strain evidence="4 5">YIM MLB12</strain>
    </source>
</reference>
<feature type="chain" id="PRO_5020484858" description="Phage tail collar domain-containing protein" evidence="2">
    <location>
        <begin position="28"/>
        <end position="210"/>
    </location>
</feature>
<dbReference type="Proteomes" id="UP000306236">
    <property type="component" value="Unassembled WGS sequence"/>
</dbReference>
<organism evidence="4 5">
    <name type="scientific">Lampropedia aestuarii</name>
    <dbReference type="NCBI Taxonomy" id="2562762"/>
    <lineage>
        <taxon>Bacteria</taxon>
        <taxon>Pseudomonadati</taxon>
        <taxon>Pseudomonadota</taxon>
        <taxon>Betaproteobacteria</taxon>
        <taxon>Burkholderiales</taxon>
        <taxon>Comamonadaceae</taxon>
        <taxon>Lampropedia</taxon>
    </lineage>
</organism>
<proteinExistence type="predicted"/>
<name>A0A4S5BVT7_9BURK</name>
<accession>A0A4S5BVT7</accession>
<sequence>MKFHTVRKTALATFGSLGLLFGGQAMAQAEMYLGQLFLMGSNFCPSGSVPANGAALSVASNSALYSLLGTQFGGDGQHTFKLPDLRGRSPIGAGQGASSSYYVGEYGGSEHASLTHSNLPSHTHQINSLATAAASTKAATHSTPAPDRVPAQTMNAGGYIAADQADTELGGIATTSTASVVGSQQPFSIRDPYLVMTWCIVTNGIYPSRP</sequence>
<evidence type="ECO:0000313" key="5">
    <source>
        <dbReference type="Proteomes" id="UP000306236"/>
    </source>
</evidence>
<keyword evidence="5" id="KW-1185">Reference proteome</keyword>
<dbReference type="SUPFAM" id="SSF88874">
    <property type="entry name" value="Receptor-binding domain of short tail fibre protein gp12"/>
    <property type="match status" value="1"/>
</dbReference>
<keyword evidence="2" id="KW-0732">Signal</keyword>
<evidence type="ECO:0000256" key="2">
    <source>
        <dbReference type="SAM" id="SignalP"/>
    </source>
</evidence>
<dbReference type="Pfam" id="PF07484">
    <property type="entry name" value="Collar"/>
    <property type="match status" value="1"/>
</dbReference>
<dbReference type="EMBL" id="SSWX01000008">
    <property type="protein sequence ID" value="THJ34026.1"/>
    <property type="molecule type" value="Genomic_DNA"/>
</dbReference>
<dbReference type="RefSeq" id="WP_136406135.1">
    <property type="nucleotide sequence ID" value="NZ_SSWX01000008.1"/>
</dbReference>